<dbReference type="EMBL" id="CP041690">
    <property type="protein sequence ID" value="QEE20706.1"/>
    <property type="molecule type" value="Genomic_DNA"/>
</dbReference>
<accession>A0A5B9DNW3</accession>
<dbReference type="Proteomes" id="UP000321062">
    <property type="component" value="Chromosome"/>
</dbReference>
<name>A0A5B9DNW3_9HYPH</name>
<evidence type="ECO:0000313" key="2">
    <source>
        <dbReference type="Proteomes" id="UP000321062"/>
    </source>
</evidence>
<reference evidence="1 2" key="1">
    <citation type="journal article" date="2015" name="Int. J. Syst. Evol. Microbiol.">
        <title>Youhaiella tibetensis gen. nov., sp. nov., isolated from subsurface sediment.</title>
        <authorList>
            <person name="Wang Y.X."/>
            <person name="Huang F.Q."/>
            <person name="Nogi Y."/>
            <person name="Pang S.J."/>
            <person name="Wang P.K."/>
            <person name="Lv J."/>
        </authorList>
    </citation>
    <scope>NUCLEOTIDE SEQUENCE [LARGE SCALE GENOMIC DNA]</scope>
    <source>
        <strain evidence="2">fig4</strain>
    </source>
</reference>
<dbReference type="AlphaFoldDB" id="A0A5B9DNW3"/>
<dbReference type="KEGG" id="yti:FNA67_11220"/>
<proteinExistence type="predicted"/>
<dbReference type="OrthoDB" id="9812418at2"/>
<evidence type="ECO:0000313" key="1">
    <source>
        <dbReference type="EMBL" id="QEE20706.1"/>
    </source>
</evidence>
<organism evidence="1 2">
    <name type="scientific">Paradevosia tibetensis</name>
    <dbReference type="NCBI Taxonomy" id="1447062"/>
    <lineage>
        <taxon>Bacteria</taxon>
        <taxon>Pseudomonadati</taxon>
        <taxon>Pseudomonadota</taxon>
        <taxon>Alphaproteobacteria</taxon>
        <taxon>Hyphomicrobiales</taxon>
        <taxon>Devosiaceae</taxon>
        <taxon>Paradevosia</taxon>
    </lineage>
</organism>
<protein>
    <submittedName>
        <fullName evidence="1">Uncharacterized protein</fullName>
    </submittedName>
</protein>
<gene>
    <name evidence="1" type="ORF">FNA67_11220</name>
</gene>
<sequence length="126" mass="12832">MDFLVALALVAHIAAAVFWAGTTMVQARIGNDHALELFGPQMGAAAVATIAGSILWWAYHSGIFYAPEIVLIVGIAAALLAGAMQILAFRAVRAGGGGFLGSIGARRAAAALMGIAIVTMALARVL</sequence>
<dbReference type="RefSeq" id="WP_147656082.1">
    <property type="nucleotide sequence ID" value="NZ_BMFM01000001.1"/>
</dbReference>
<keyword evidence="2" id="KW-1185">Reference proteome</keyword>